<dbReference type="EMBL" id="FUYQ01000042">
    <property type="protein sequence ID" value="SKB91305.1"/>
    <property type="molecule type" value="Genomic_DNA"/>
</dbReference>
<organism evidence="1 2">
    <name type="scientific">Parabacteroides chartae</name>
    <dbReference type="NCBI Taxonomy" id="1037355"/>
    <lineage>
        <taxon>Bacteria</taxon>
        <taxon>Pseudomonadati</taxon>
        <taxon>Bacteroidota</taxon>
        <taxon>Bacteroidia</taxon>
        <taxon>Bacteroidales</taxon>
        <taxon>Tannerellaceae</taxon>
        <taxon>Parabacteroides</taxon>
    </lineage>
</organism>
<dbReference type="RefSeq" id="WP_079684641.1">
    <property type="nucleotide sequence ID" value="NZ_FUYQ01000042.1"/>
</dbReference>
<evidence type="ECO:0008006" key="3">
    <source>
        <dbReference type="Google" id="ProtNLM"/>
    </source>
</evidence>
<protein>
    <recommendedName>
        <fullName evidence="3">RHS repeat-associated core domain-containing protein</fullName>
    </recommendedName>
</protein>
<reference evidence="2" key="1">
    <citation type="submission" date="2017-02" db="EMBL/GenBank/DDBJ databases">
        <authorList>
            <person name="Varghese N."/>
            <person name="Submissions S."/>
        </authorList>
    </citation>
    <scope>NUCLEOTIDE SEQUENCE [LARGE SCALE GENOMIC DNA]</scope>
    <source>
        <strain evidence="2">DSM 24967</strain>
    </source>
</reference>
<evidence type="ECO:0000313" key="2">
    <source>
        <dbReference type="Proteomes" id="UP000190852"/>
    </source>
</evidence>
<sequence>MEIKCIKHIEVGSFDSPEQFLNSDYNQKANTKEDKKDPTINAYGYQEGYILPTTSDQDNIINETFKKNVRKGYNLLNNQCATATQKALNAAGIKSSVQIFVTGGFSYPITYNINPYLPSTAFNSIKNNNPIGKSVYKTKK</sequence>
<evidence type="ECO:0000313" key="1">
    <source>
        <dbReference type="EMBL" id="SKB91305.1"/>
    </source>
</evidence>
<keyword evidence="2" id="KW-1185">Reference proteome</keyword>
<proteinExistence type="predicted"/>
<gene>
    <name evidence="1" type="ORF">SAMN05660349_03300</name>
</gene>
<accession>A0A1T5F521</accession>
<name>A0A1T5F521_9BACT</name>
<dbReference type="AlphaFoldDB" id="A0A1T5F521"/>
<dbReference type="Proteomes" id="UP000190852">
    <property type="component" value="Unassembled WGS sequence"/>
</dbReference>